<name>A0A2W7C771_9HYPH</name>
<dbReference type="Pfam" id="PF01555">
    <property type="entry name" value="N6_N4_Mtase"/>
    <property type="match status" value="1"/>
</dbReference>
<evidence type="ECO:0000259" key="5">
    <source>
        <dbReference type="SMART" id="SM00470"/>
    </source>
</evidence>
<organism evidence="6 7">
    <name type="scientific">Mesorhizobium kowhaii</name>
    <dbReference type="NCBI Taxonomy" id="1300272"/>
    <lineage>
        <taxon>Bacteria</taxon>
        <taxon>Pseudomonadati</taxon>
        <taxon>Pseudomonadota</taxon>
        <taxon>Alphaproteobacteria</taxon>
        <taxon>Hyphomicrobiales</taxon>
        <taxon>Phyllobacteriaceae</taxon>
        <taxon>Mesorhizobium</taxon>
    </lineage>
</organism>
<dbReference type="Proteomes" id="UP000248616">
    <property type="component" value="Unassembled WGS sequence"/>
</dbReference>
<dbReference type="InterPro" id="IPR002941">
    <property type="entry name" value="DNA_methylase_N4/N6"/>
</dbReference>
<comment type="caution">
    <text evidence="6">The sequence shown here is derived from an EMBL/GenBank/DDBJ whole genome shotgun (WGS) entry which is preliminary data.</text>
</comment>
<dbReference type="SMART" id="SM00470">
    <property type="entry name" value="ParB"/>
    <property type="match status" value="1"/>
</dbReference>
<dbReference type="Gene3D" id="3.90.1530.10">
    <property type="entry name" value="Conserved hypothetical protein from pyrococcus furiosus pfu- 392566-001, ParB domain"/>
    <property type="match status" value="1"/>
</dbReference>
<feature type="domain" description="ParB-like N-terminal" evidence="5">
    <location>
        <begin position="11"/>
        <end position="97"/>
    </location>
</feature>
<dbReference type="EC" id="2.1.1.-" evidence="4"/>
<dbReference type="CDD" id="cd16403">
    <property type="entry name" value="ParB_N_like_MT"/>
    <property type="match status" value="1"/>
</dbReference>
<dbReference type="GO" id="GO:0008170">
    <property type="term" value="F:N-methyltransferase activity"/>
    <property type="evidence" value="ECO:0007669"/>
    <property type="project" value="InterPro"/>
</dbReference>
<keyword evidence="2" id="KW-0808">Transferase</keyword>
<dbReference type="AlphaFoldDB" id="A0A2W7C771"/>
<dbReference type="InterPro" id="IPR015840">
    <property type="entry name" value="DNA_MeTrfase_ParB"/>
</dbReference>
<evidence type="ECO:0000256" key="4">
    <source>
        <dbReference type="RuleBase" id="RU362026"/>
    </source>
</evidence>
<reference evidence="7" key="1">
    <citation type="submission" date="2017-03" db="EMBL/GenBank/DDBJ databases">
        <authorList>
            <person name="Safronova V.I."/>
            <person name="Sazanova A.L."/>
            <person name="Chirak E.R."/>
        </authorList>
    </citation>
    <scope>NUCLEOTIDE SEQUENCE [LARGE SCALE GENOMIC DNA]</scope>
    <source>
        <strain evidence="7">Ach-343</strain>
    </source>
</reference>
<dbReference type="Gene3D" id="3.40.50.150">
    <property type="entry name" value="Vaccinia Virus protein VP39"/>
    <property type="match status" value="1"/>
</dbReference>
<dbReference type="PRINTS" id="PR00508">
    <property type="entry name" value="S21N4MTFRASE"/>
</dbReference>
<keyword evidence="1 6" id="KW-0489">Methyltransferase</keyword>
<comment type="catalytic activity">
    <reaction evidence="3">
        <text>a 2'-deoxyadenosine in DNA + S-adenosyl-L-methionine = an N(6)-methyl-2'-deoxyadenosine in DNA + S-adenosyl-L-homocysteine + H(+)</text>
        <dbReference type="Rhea" id="RHEA:15197"/>
        <dbReference type="Rhea" id="RHEA-COMP:12418"/>
        <dbReference type="Rhea" id="RHEA-COMP:12419"/>
        <dbReference type="ChEBI" id="CHEBI:15378"/>
        <dbReference type="ChEBI" id="CHEBI:57856"/>
        <dbReference type="ChEBI" id="CHEBI:59789"/>
        <dbReference type="ChEBI" id="CHEBI:90615"/>
        <dbReference type="ChEBI" id="CHEBI:90616"/>
        <dbReference type="EC" id="2.1.1.72"/>
    </reaction>
</comment>
<dbReference type="InterPro" id="IPR036086">
    <property type="entry name" value="ParB/Sulfiredoxin_sf"/>
</dbReference>
<dbReference type="RefSeq" id="WP_111542778.1">
    <property type="nucleotide sequence ID" value="NZ_MZXV01000013.1"/>
</dbReference>
<sequence length="420" mass="45455">MPVQFAPEAIEHWPIERLRPYAGNAKTHAPDQVAKIAASMAEFGWTVPVLVSAEGEVIAGHGRILAAGELGLPEVPVIILDHLSEAQRRAYRIADNKLTELGGWDDALLSQELHALNGDGFDLSLTGLDEAELDRLMGELGDEAEGPAGEDEIPEPPVDPVTSLGDLWVLGRHRLLCGDATVAADVERLLSGAVPHLMVTDPPFGVNYDPSWRKEAGVSTSSRTGKVANDDRADWREAWSLFPGDVAYVWHAGVHASTVADSLVSSGFGIRSQIIWAKPRLVLSRGHYHWQHEPCWYAVREGATGHWQGARDQSTIWMIGNGDQGEDDATVHGTQKPVECMRRPMLNNSATGSSVYEPFSGSGTTIIAAETTGRSCFAMELDPRYCDVAVDRWQNFTGRKAALEASGLDVADVHSGRSAA</sequence>
<evidence type="ECO:0000313" key="7">
    <source>
        <dbReference type="Proteomes" id="UP000248616"/>
    </source>
</evidence>
<protein>
    <recommendedName>
        <fullName evidence="4">Methyltransferase</fullName>
        <ecNumber evidence="4">2.1.1.-</ecNumber>
    </recommendedName>
</protein>
<evidence type="ECO:0000256" key="3">
    <source>
        <dbReference type="ARBA" id="ARBA00047942"/>
    </source>
</evidence>
<keyword evidence="7" id="KW-1185">Reference proteome</keyword>
<dbReference type="InterPro" id="IPR001091">
    <property type="entry name" value="RM_Methyltransferase"/>
</dbReference>
<gene>
    <name evidence="6" type="ORF">B5V02_03020</name>
</gene>
<dbReference type="SUPFAM" id="SSF53335">
    <property type="entry name" value="S-adenosyl-L-methionine-dependent methyltransferases"/>
    <property type="match status" value="1"/>
</dbReference>
<dbReference type="InterPro" id="IPR029063">
    <property type="entry name" value="SAM-dependent_MTases_sf"/>
</dbReference>
<evidence type="ECO:0000256" key="2">
    <source>
        <dbReference type="ARBA" id="ARBA00022679"/>
    </source>
</evidence>
<dbReference type="EMBL" id="MZXV01000013">
    <property type="protein sequence ID" value="PZV39020.1"/>
    <property type="molecule type" value="Genomic_DNA"/>
</dbReference>
<dbReference type="GO" id="GO:0009007">
    <property type="term" value="F:site-specific DNA-methyltransferase (adenine-specific) activity"/>
    <property type="evidence" value="ECO:0007669"/>
    <property type="project" value="UniProtKB-EC"/>
</dbReference>
<comment type="similarity">
    <text evidence="4">Belongs to the N(4)/N(6)-methyltransferase family.</text>
</comment>
<evidence type="ECO:0000256" key="1">
    <source>
        <dbReference type="ARBA" id="ARBA00022603"/>
    </source>
</evidence>
<accession>A0A2W7C771</accession>
<dbReference type="GO" id="GO:0003677">
    <property type="term" value="F:DNA binding"/>
    <property type="evidence" value="ECO:0007669"/>
    <property type="project" value="InterPro"/>
</dbReference>
<dbReference type="Pfam" id="PF02195">
    <property type="entry name" value="ParB_N"/>
    <property type="match status" value="1"/>
</dbReference>
<dbReference type="InterPro" id="IPR003115">
    <property type="entry name" value="ParB_N"/>
</dbReference>
<dbReference type="OrthoDB" id="7806498at2"/>
<dbReference type="GO" id="GO:0032259">
    <property type="term" value="P:methylation"/>
    <property type="evidence" value="ECO:0007669"/>
    <property type="project" value="UniProtKB-KW"/>
</dbReference>
<dbReference type="PIRSF" id="PIRSF036758">
    <property type="entry name" value="Aden_M_ParB"/>
    <property type="match status" value="1"/>
</dbReference>
<proteinExistence type="inferred from homology"/>
<dbReference type="SUPFAM" id="SSF110849">
    <property type="entry name" value="ParB/Sulfiredoxin"/>
    <property type="match status" value="1"/>
</dbReference>
<evidence type="ECO:0000313" key="6">
    <source>
        <dbReference type="EMBL" id="PZV39020.1"/>
    </source>
</evidence>